<dbReference type="RefSeq" id="WP_253755095.1">
    <property type="nucleotide sequence ID" value="NZ_JAMZDZ010000001.1"/>
</dbReference>
<dbReference type="EMBL" id="JBHSAY010000006">
    <property type="protein sequence ID" value="MFC4131506.1"/>
    <property type="molecule type" value="Genomic_DNA"/>
</dbReference>
<keyword evidence="1" id="KW-0812">Transmembrane</keyword>
<organism evidence="2 3">
    <name type="scientific">Hamadaea flava</name>
    <dbReference type="NCBI Taxonomy" id="1742688"/>
    <lineage>
        <taxon>Bacteria</taxon>
        <taxon>Bacillati</taxon>
        <taxon>Actinomycetota</taxon>
        <taxon>Actinomycetes</taxon>
        <taxon>Micromonosporales</taxon>
        <taxon>Micromonosporaceae</taxon>
        <taxon>Hamadaea</taxon>
    </lineage>
</organism>
<keyword evidence="1" id="KW-1133">Transmembrane helix</keyword>
<name>A0ABV8LKL2_9ACTN</name>
<keyword evidence="3" id="KW-1185">Reference proteome</keyword>
<evidence type="ECO:0000313" key="2">
    <source>
        <dbReference type="EMBL" id="MFC4131506.1"/>
    </source>
</evidence>
<evidence type="ECO:0000313" key="3">
    <source>
        <dbReference type="Proteomes" id="UP001595816"/>
    </source>
</evidence>
<sequence>MQENKTVRQIHRWCSVAFTIAVIIDFVAIMLGYYRDESALWVFYLPLPPLAVQLFTGLYLFVLPYLGRRRTPRRADTA</sequence>
<protein>
    <submittedName>
        <fullName evidence="2">Uncharacterized protein</fullName>
    </submittedName>
</protein>
<proteinExistence type="predicted"/>
<reference evidence="3" key="1">
    <citation type="journal article" date="2019" name="Int. J. Syst. Evol. Microbiol.">
        <title>The Global Catalogue of Microorganisms (GCM) 10K type strain sequencing project: providing services to taxonomists for standard genome sequencing and annotation.</title>
        <authorList>
            <consortium name="The Broad Institute Genomics Platform"/>
            <consortium name="The Broad Institute Genome Sequencing Center for Infectious Disease"/>
            <person name="Wu L."/>
            <person name="Ma J."/>
        </authorList>
    </citation>
    <scope>NUCLEOTIDE SEQUENCE [LARGE SCALE GENOMIC DNA]</scope>
    <source>
        <strain evidence="3">CGMCC 4.7289</strain>
    </source>
</reference>
<feature type="transmembrane region" description="Helical" evidence="1">
    <location>
        <begin position="40"/>
        <end position="66"/>
    </location>
</feature>
<dbReference type="Proteomes" id="UP001595816">
    <property type="component" value="Unassembled WGS sequence"/>
</dbReference>
<feature type="transmembrane region" description="Helical" evidence="1">
    <location>
        <begin position="12"/>
        <end position="34"/>
    </location>
</feature>
<gene>
    <name evidence="2" type="ORF">ACFOZ4_12925</name>
</gene>
<keyword evidence="1" id="KW-0472">Membrane</keyword>
<evidence type="ECO:0000256" key="1">
    <source>
        <dbReference type="SAM" id="Phobius"/>
    </source>
</evidence>
<comment type="caution">
    <text evidence="2">The sequence shown here is derived from an EMBL/GenBank/DDBJ whole genome shotgun (WGS) entry which is preliminary data.</text>
</comment>
<accession>A0ABV8LKL2</accession>